<dbReference type="AlphaFoldDB" id="A0AAW1KGQ1"/>
<dbReference type="GO" id="GO:0007018">
    <property type="term" value="P:microtubule-based movement"/>
    <property type="evidence" value="ECO:0007669"/>
    <property type="project" value="InterPro"/>
</dbReference>
<keyword evidence="3" id="KW-0505">Motor protein</keyword>
<evidence type="ECO:0000256" key="1">
    <source>
        <dbReference type="ARBA" id="ARBA00022741"/>
    </source>
</evidence>
<dbReference type="PROSITE" id="PS50067">
    <property type="entry name" value="KINESIN_MOTOR_2"/>
    <property type="match status" value="1"/>
</dbReference>
<accession>A0AAW1KGQ1</accession>
<keyword evidence="6" id="KW-1185">Reference proteome</keyword>
<dbReference type="GO" id="GO:0008017">
    <property type="term" value="F:microtubule binding"/>
    <property type="evidence" value="ECO:0007669"/>
    <property type="project" value="InterPro"/>
</dbReference>
<gene>
    <name evidence="5" type="ORF">QE152_g23594</name>
</gene>
<evidence type="ECO:0000256" key="3">
    <source>
        <dbReference type="PROSITE-ProRule" id="PRU00283"/>
    </source>
</evidence>
<comment type="similarity">
    <text evidence="3">Belongs to the TRAFAC class myosin-kinesin ATPase superfamily. Kinesin family.</text>
</comment>
<dbReference type="PANTHER" id="PTHR47117">
    <property type="entry name" value="STAR-RELATED LIPID TRANSFER PROTEIN 9"/>
    <property type="match status" value="1"/>
</dbReference>
<evidence type="ECO:0000313" key="6">
    <source>
        <dbReference type="Proteomes" id="UP001458880"/>
    </source>
</evidence>
<dbReference type="EMBL" id="JASPKY010000237">
    <property type="protein sequence ID" value="KAK9717685.1"/>
    <property type="molecule type" value="Genomic_DNA"/>
</dbReference>
<feature type="domain" description="Kinesin motor" evidence="4">
    <location>
        <begin position="1"/>
        <end position="135"/>
    </location>
</feature>
<reference evidence="5 6" key="1">
    <citation type="journal article" date="2024" name="BMC Genomics">
        <title>De novo assembly and annotation of Popillia japonica's genome with initial clues to its potential as an invasive pest.</title>
        <authorList>
            <person name="Cucini C."/>
            <person name="Boschi S."/>
            <person name="Funari R."/>
            <person name="Cardaioli E."/>
            <person name="Iannotti N."/>
            <person name="Marturano G."/>
            <person name="Paoli F."/>
            <person name="Bruttini M."/>
            <person name="Carapelli A."/>
            <person name="Frati F."/>
            <person name="Nardi F."/>
        </authorList>
    </citation>
    <scope>NUCLEOTIDE SEQUENCE [LARGE SCALE GENOMIC DNA]</scope>
    <source>
        <strain evidence="5">DMR45628</strain>
    </source>
</reference>
<feature type="binding site" evidence="3">
    <location>
        <begin position="80"/>
        <end position="87"/>
    </location>
    <ligand>
        <name>ATP</name>
        <dbReference type="ChEBI" id="CHEBI:30616"/>
    </ligand>
</feature>
<dbReference type="InterPro" id="IPR001752">
    <property type="entry name" value="Kinesin_motor_dom"/>
</dbReference>
<dbReference type="Proteomes" id="UP001458880">
    <property type="component" value="Unassembled WGS sequence"/>
</dbReference>
<evidence type="ECO:0000313" key="5">
    <source>
        <dbReference type="EMBL" id="KAK9717685.1"/>
    </source>
</evidence>
<dbReference type="GO" id="GO:0005524">
    <property type="term" value="F:ATP binding"/>
    <property type="evidence" value="ECO:0007669"/>
    <property type="project" value="UniProtKB-UniRule"/>
</dbReference>
<name>A0AAW1KGQ1_POPJA</name>
<dbReference type="Pfam" id="PF00225">
    <property type="entry name" value="Kinesin"/>
    <property type="match status" value="1"/>
</dbReference>
<dbReference type="InterPro" id="IPR036961">
    <property type="entry name" value="Kinesin_motor_dom_sf"/>
</dbReference>
<dbReference type="SUPFAM" id="SSF52540">
    <property type="entry name" value="P-loop containing nucleoside triphosphate hydrolases"/>
    <property type="match status" value="1"/>
</dbReference>
<dbReference type="PANTHER" id="PTHR47117:SF6">
    <property type="entry name" value="KINESIN-LIKE PROTEIN KIF16B"/>
    <property type="match status" value="1"/>
</dbReference>
<dbReference type="SMART" id="SM00129">
    <property type="entry name" value="KISc"/>
    <property type="match status" value="1"/>
</dbReference>
<sequence length="135" mass="15536">MQEKIVKSIPIVDVRENVVAVTNLKVPEYYAGDSRERIRRFSFDYCFDSTSTQQDVFNIIDNVVGDAVRKKFHSCILAYGQSSSGKTHTMMGFNDDPGLTPRLCEKIFAYLKGSDIDEEDVNNVTMRYIYISYFF</sequence>
<evidence type="ECO:0000256" key="2">
    <source>
        <dbReference type="ARBA" id="ARBA00022840"/>
    </source>
</evidence>
<dbReference type="Gene3D" id="3.40.850.10">
    <property type="entry name" value="Kinesin motor domain"/>
    <property type="match status" value="1"/>
</dbReference>
<dbReference type="InterPro" id="IPR027417">
    <property type="entry name" value="P-loop_NTPase"/>
</dbReference>
<protein>
    <submittedName>
        <fullName evidence="5">Kinesin motor domain</fullName>
    </submittedName>
</protein>
<organism evidence="5 6">
    <name type="scientific">Popillia japonica</name>
    <name type="common">Japanese beetle</name>
    <dbReference type="NCBI Taxonomy" id="7064"/>
    <lineage>
        <taxon>Eukaryota</taxon>
        <taxon>Metazoa</taxon>
        <taxon>Ecdysozoa</taxon>
        <taxon>Arthropoda</taxon>
        <taxon>Hexapoda</taxon>
        <taxon>Insecta</taxon>
        <taxon>Pterygota</taxon>
        <taxon>Neoptera</taxon>
        <taxon>Endopterygota</taxon>
        <taxon>Coleoptera</taxon>
        <taxon>Polyphaga</taxon>
        <taxon>Scarabaeiformia</taxon>
        <taxon>Scarabaeidae</taxon>
        <taxon>Rutelinae</taxon>
        <taxon>Popillia</taxon>
    </lineage>
</organism>
<keyword evidence="1 3" id="KW-0547">Nucleotide-binding</keyword>
<dbReference type="GO" id="GO:0003777">
    <property type="term" value="F:microtubule motor activity"/>
    <property type="evidence" value="ECO:0007669"/>
    <property type="project" value="InterPro"/>
</dbReference>
<comment type="caution">
    <text evidence="5">The sequence shown here is derived from an EMBL/GenBank/DDBJ whole genome shotgun (WGS) entry which is preliminary data.</text>
</comment>
<keyword evidence="2 3" id="KW-0067">ATP-binding</keyword>
<proteinExistence type="inferred from homology"/>
<evidence type="ECO:0000259" key="4">
    <source>
        <dbReference type="PROSITE" id="PS50067"/>
    </source>
</evidence>